<dbReference type="RefSeq" id="WP_134362730.1">
    <property type="nucleotide sequence ID" value="NZ_SOGJ01000012.1"/>
</dbReference>
<protein>
    <submittedName>
        <fullName evidence="1">Uncharacterized protein</fullName>
    </submittedName>
</protein>
<gene>
    <name evidence="1" type="ORF">E3O65_05480</name>
</gene>
<accession>A0ABY2J7L6</accession>
<reference evidence="1 2" key="1">
    <citation type="submission" date="2019-03" db="EMBL/GenBank/DDBJ databases">
        <title>Genomics of glacier-inhabiting Cryobacterium strains.</title>
        <authorList>
            <person name="Liu Q."/>
            <person name="Xin Y.-H."/>
        </authorList>
    </citation>
    <scope>NUCLEOTIDE SEQUENCE [LARGE SCALE GENOMIC DNA]</scope>
    <source>
        <strain evidence="1 2">TMT4-23</strain>
    </source>
</reference>
<sequence>MALTDAFPGAPGVADSVDLRKGLAGLIVRDTAGNARPGIFPRHTNALVTARADMMLDIAAFEGAAVRGGGPLFIANAGIDQSPVLANAPAANSRIDVLYFKQNENGYNGFADGTITPIFGIVTGAASGIPAKPSIAGIAGAVELATITVPSTATATNSGGVVITQSYQFTSTSGGLLWFRTSTERDAFAAPIGLHCFVLSDGVEHSRGALAWRNASGGRIGVNRRLTELVLSDAWTDVCTVSAVSSGGPCSADWTMLFINGNSGADRTLNTRIVCDGVLIGVEVPYNAPLTNGTTGLGAAFSAESTPSAGAHVWKLQAAGVGTANAVLSKRAALTVTEH</sequence>
<name>A0ABY2J7L6_9MICO</name>
<comment type="caution">
    <text evidence="1">The sequence shown here is derived from an EMBL/GenBank/DDBJ whole genome shotgun (WGS) entry which is preliminary data.</text>
</comment>
<evidence type="ECO:0000313" key="2">
    <source>
        <dbReference type="Proteomes" id="UP000298355"/>
    </source>
</evidence>
<dbReference type="Proteomes" id="UP000298355">
    <property type="component" value="Unassembled WGS sequence"/>
</dbReference>
<keyword evidence="2" id="KW-1185">Reference proteome</keyword>
<proteinExistence type="predicted"/>
<evidence type="ECO:0000313" key="1">
    <source>
        <dbReference type="EMBL" id="TFC99825.1"/>
    </source>
</evidence>
<organism evidence="1 2">
    <name type="scientific">Cryobacterium breve</name>
    <dbReference type="NCBI Taxonomy" id="1259258"/>
    <lineage>
        <taxon>Bacteria</taxon>
        <taxon>Bacillati</taxon>
        <taxon>Actinomycetota</taxon>
        <taxon>Actinomycetes</taxon>
        <taxon>Micrococcales</taxon>
        <taxon>Microbacteriaceae</taxon>
        <taxon>Cryobacterium</taxon>
    </lineage>
</organism>
<dbReference type="EMBL" id="SOGJ01000012">
    <property type="protein sequence ID" value="TFC99825.1"/>
    <property type="molecule type" value="Genomic_DNA"/>
</dbReference>